<dbReference type="PROSITE" id="PS00455">
    <property type="entry name" value="AMP_BINDING"/>
    <property type="match status" value="1"/>
</dbReference>
<reference evidence="5" key="1">
    <citation type="journal article" date="2019" name="Int. J. Syst. Evol. Microbiol.">
        <title>The Global Catalogue of Microorganisms (GCM) 10K type strain sequencing project: providing services to taxonomists for standard genome sequencing and annotation.</title>
        <authorList>
            <consortium name="The Broad Institute Genomics Platform"/>
            <consortium name="The Broad Institute Genome Sequencing Center for Infectious Disease"/>
            <person name="Wu L."/>
            <person name="Ma J."/>
        </authorList>
    </citation>
    <scope>NUCLEOTIDE SEQUENCE [LARGE SCALE GENOMIC DNA]</scope>
    <source>
        <strain evidence="5">JCM 16898</strain>
    </source>
</reference>
<dbReference type="GO" id="GO:0016874">
    <property type="term" value="F:ligase activity"/>
    <property type="evidence" value="ECO:0007669"/>
    <property type="project" value="UniProtKB-KW"/>
</dbReference>
<dbReference type="InterPro" id="IPR020845">
    <property type="entry name" value="AMP-binding_CS"/>
</dbReference>
<evidence type="ECO:0000256" key="1">
    <source>
        <dbReference type="SAM" id="MobiDB-lite"/>
    </source>
</evidence>
<dbReference type="EMBL" id="BAAAZN010000005">
    <property type="protein sequence ID" value="GAA3543843.1"/>
    <property type="molecule type" value="Genomic_DNA"/>
</dbReference>
<dbReference type="InterPro" id="IPR000873">
    <property type="entry name" value="AMP-dep_synth/lig_dom"/>
</dbReference>
<dbReference type="PANTHER" id="PTHR43767">
    <property type="entry name" value="LONG-CHAIN-FATTY-ACID--COA LIGASE"/>
    <property type="match status" value="1"/>
</dbReference>
<dbReference type="RefSeq" id="WP_344859824.1">
    <property type="nucleotide sequence ID" value="NZ_BAAAZN010000005.1"/>
</dbReference>
<gene>
    <name evidence="4" type="ORF">GCM10022222_29390</name>
</gene>
<evidence type="ECO:0000313" key="4">
    <source>
        <dbReference type="EMBL" id="GAA3543843.1"/>
    </source>
</evidence>
<protein>
    <submittedName>
        <fullName evidence="4">ATP-dependent acyl-CoA ligase</fullName>
    </submittedName>
</protein>
<dbReference type="InterPro" id="IPR025110">
    <property type="entry name" value="AMP-bd_C"/>
</dbReference>
<evidence type="ECO:0000313" key="5">
    <source>
        <dbReference type="Proteomes" id="UP001500689"/>
    </source>
</evidence>
<dbReference type="InterPro" id="IPR042099">
    <property type="entry name" value="ANL_N_sf"/>
</dbReference>
<dbReference type="Proteomes" id="UP001500689">
    <property type="component" value="Unassembled WGS sequence"/>
</dbReference>
<dbReference type="PANTHER" id="PTHR43767:SF1">
    <property type="entry name" value="NONRIBOSOMAL PEPTIDE SYNTHASE PES1 (EUROFUNG)-RELATED"/>
    <property type="match status" value="1"/>
</dbReference>
<feature type="region of interest" description="Disordered" evidence="1">
    <location>
        <begin position="495"/>
        <end position="515"/>
    </location>
</feature>
<dbReference type="Gene3D" id="3.40.50.12780">
    <property type="entry name" value="N-terminal domain of ligase-like"/>
    <property type="match status" value="1"/>
</dbReference>
<keyword evidence="5" id="KW-1185">Reference proteome</keyword>
<accession>A0ABP6W2J4</accession>
<evidence type="ECO:0000259" key="3">
    <source>
        <dbReference type="Pfam" id="PF13193"/>
    </source>
</evidence>
<comment type="caution">
    <text evidence="4">The sequence shown here is derived from an EMBL/GenBank/DDBJ whole genome shotgun (WGS) entry which is preliminary data.</text>
</comment>
<keyword evidence="4" id="KW-0436">Ligase</keyword>
<feature type="domain" description="AMP-dependent synthetase/ligase" evidence="2">
    <location>
        <begin position="17"/>
        <end position="367"/>
    </location>
</feature>
<dbReference type="InterPro" id="IPR050237">
    <property type="entry name" value="ATP-dep_AMP-bd_enzyme"/>
</dbReference>
<evidence type="ECO:0000259" key="2">
    <source>
        <dbReference type="Pfam" id="PF00501"/>
    </source>
</evidence>
<dbReference type="Pfam" id="PF00501">
    <property type="entry name" value="AMP-binding"/>
    <property type="match status" value="1"/>
</dbReference>
<dbReference type="InterPro" id="IPR045851">
    <property type="entry name" value="AMP-bd_C_sf"/>
</dbReference>
<name>A0ABP6W2J4_9PSEU</name>
<dbReference type="Gene3D" id="3.30.300.30">
    <property type="match status" value="1"/>
</dbReference>
<sequence>MPPSDVRIGRTVTGLLDRVAGTRSGKTFLITEDGELTYGDLVSRSGRAAAELLSAGVRHGDRVVVALPNCAEVLVLLLACARIGAAFAPVNPRGTAPEIGAIIRQAAPRLVVVNGQSSITEAVAEAGIGDLPVHDARELCSGTGTPPPPTATPADTLLLIATSGSTSAPKLVGQHHTAAVLAAEGFPAWLGLDESDRLLTVLPMFHGNALNYSLLGALAAGASVVVLPRFSASRFWAQTREFGVTQFNAMGRMGEILLRRPRQADEADNPVRICYSAWAPPEQRHRAFEERFGLDLMVGYGLSESPYGTVWPLGGPKPFGSIGRLRQHPTLGRINEARVVDEHRQPVPPGVPGTLLLKNPAVMQGYFGLAEETGKILSEGWLNTGDIVRADADGFFYFVGRSKEIIRRSGENFAPVEVEEVLDEHPAVLMSAVVPVPSPLFEDDAKAFVVRRGDVTAIELLEWCRESLAEFKLPRYLEFVDELPMTQTNRIAKGTLSRARTTGEADLEHHRKQRT</sequence>
<feature type="domain" description="AMP-binding enzyme C-terminal" evidence="3">
    <location>
        <begin position="417"/>
        <end position="488"/>
    </location>
</feature>
<dbReference type="Pfam" id="PF13193">
    <property type="entry name" value="AMP-binding_C"/>
    <property type="match status" value="1"/>
</dbReference>
<proteinExistence type="predicted"/>
<organism evidence="4 5">
    <name type="scientific">Amycolatopsis ultiminotia</name>
    <dbReference type="NCBI Taxonomy" id="543629"/>
    <lineage>
        <taxon>Bacteria</taxon>
        <taxon>Bacillati</taxon>
        <taxon>Actinomycetota</taxon>
        <taxon>Actinomycetes</taxon>
        <taxon>Pseudonocardiales</taxon>
        <taxon>Pseudonocardiaceae</taxon>
        <taxon>Amycolatopsis</taxon>
    </lineage>
</organism>
<dbReference type="SUPFAM" id="SSF56801">
    <property type="entry name" value="Acetyl-CoA synthetase-like"/>
    <property type="match status" value="1"/>
</dbReference>